<keyword evidence="2" id="KW-0472">Membrane</keyword>
<reference evidence="3 4" key="1">
    <citation type="submission" date="2013-02" db="EMBL/GenBank/DDBJ databases">
        <title>The Genome Sequence of Lactobacillus catenaformis F0143.</title>
        <authorList>
            <consortium name="The Broad Institute Genome Sequencing Platform"/>
            <person name="Earl A."/>
            <person name="Ward D."/>
            <person name="Feldgarden M."/>
            <person name="Gevers D."/>
            <person name="Izard J."/>
            <person name="Blanton J.M."/>
            <person name="Mathney J."/>
            <person name="Dewhirst F.E."/>
            <person name="Young S.K."/>
            <person name="Zeng Q."/>
            <person name="Gargeya S."/>
            <person name="Fitzgerald M."/>
            <person name="Haas B."/>
            <person name="Abouelleil A."/>
            <person name="Alvarado L."/>
            <person name="Arachchi H.M."/>
            <person name="Berlin A."/>
            <person name="Chapman S.B."/>
            <person name="Gearin G."/>
            <person name="Goldberg J."/>
            <person name="Griggs A."/>
            <person name="Gujja S."/>
            <person name="Hansen M."/>
            <person name="Heiman D."/>
            <person name="Howarth C."/>
            <person name="Larimer J."/>
            <person name="Lui A."/>
            <person name="MacDonald P.J.P."/>
            <person name="McCowen C."/>
            <person name="Montmayeur A."/>
            <person name="Murphy C."/>
            <person name="Neiman D."/>
            <person name="Pearson M."/>
            <person name="Priest M."/>
            <person name="Roberts A."/>
            <person name="Saif S."/>
            <person name="Shea T."/>
            <person name="Sisk P."/>
            <person name="Stolte C."/>
            <person name="Sykes S."/>
            <person name="Wortman J."/>
            <person name="Nusbaum C."/>
            <person name="Birren B."/>
        </authorList>
    </citation>
    <scope>NUCLEOTIDE SEQUENCE [LARGE SCALE GENOMIC DNA]</scope>
    <source>
        <strain evidence="3 4">OT 569</strain>
    </source>
</reference>
<accession>M2Q2A3</accession>
<sequence>GFGGTNDPMQNGQGSFNGSANDFTQNTQAGFSGTNDPMQNGQRSFNGSSNDFNAQGGFNAGEQGGFNAYNQQYNSNMNNGSKRGKLIITVIVAIAVLFGAYKGYDYFFGGNKIDLANNIVIKVAGEHGNGYITGVTNNVNYDKSNTEISTFVSSLRYTYSKSAALSNGDKVTVTVIYDQTRAKALKLKVTGVSKTIVIKSLPQRFASVNEVPKDLAGLYKPYADQKIRTMFINSSSITYQYDYDSVWFQKSKLNNSTTYTDRVIFAYKITAKNTSGQTASAYYGVQFSNINSRYKTAVKTSSAAGRLYFTSGTRTAVTDSSQIQQAFTNSTYDASKIE</sequence>
<dbReference type="EMBL" id="AGEJ01000011">
    <property type="protein sequence ID" value="EMD17030.1"/>
    <property type="molecule type" value="Genomic_DNA"/>
</dbReference>
<dbReference type="BioCyc" id="ECAT999415-HMP:GTTI-613-MONOMER"/>
<evidence type="ECO:0000256" key="2">
    <source>
        <dbReference type="SAM" id="Phobius"/>
    </source>
</evidence>
<comment type="caution">
    <text evidence="3">The sequence shown here is derived from an EMBL/GenBank/DDBJ whole genome shotgun (WGS) entry which is preliminary data.</text>
</comment>
<name>M2Q2A3_9FIRM</name>
<dbReference type="AlphaFoldDB" id="M2Q2A3"/>
<evidence type="ECO:0000313" key="4">
    <source>
        <dbReference type="Proteomes" id="UP000011758"/>
    </source>
</evidence>
<protein>
    <submittedName>
        <fullName evidence="3">Uncharacterized protein</fullName>
    </submittedName>
</protein>
<feature type="region of interest" description="Disordered" evidence="1">
    <location>
        <begin position="1"/>
        <end position="56"/>
    </location>
</feature>
<dbReference type="eggNOG" id="ENOG5033EVH">
    <property type="taxonomic scope" value="Bacteria"/>
</dbReference>
<evidence type="ECO:0000313" key="3">
    <source>
        <dbReference type="EMBL" id="EMD17030.1"/>
    </source>
</evidence>
<feature type="transmembrane region" description="Helical" evidence="2">
    <location>
        <begin position="86"/>
        <end position="104"/>
    </location>
</feature>
<organism evidence="3 4">
    <name type="scientific">Eggerthia catenaformis OT 569 = DSM 20559</name>
    <dbReference type="NCBI Taxonomy" id="999415"/>
    <lineage>
        <taxon>Bacteria</taxon>
        <taxon>Bacillati</taxon>
        <taxon>Bacillota</taxon>
        <taxon>Erysipelotrichia</taxon>
        <taxon>Erysipelotrichales</taxon>
        <taxon>Coprobacillaceae</taxon>
        <taxon>Eggerthia</taxon>
    </lineage>
</organism>
<gene>
    <name evidence="3" type="ORF">HMPREF9943_00593</name>
</gene>
<dbReference type="Proteomes" id="UP000011758">
    <property type="component" value="Unassembled WGS sequence"/>
</dbReference>
<evidence type="ECO:0000256" key="1">
    <source>
        <dbReference type="SAM" id="MobiDB-lite"/>
    </source>
</evidence>
<keyword evidence="2" id="KW-0812">Transmembrane</keyword>
<proteinExistence type="predicted"/>
<feature type="non-terminal residue" evidence="3">
    <location>
        <position position="1"/>
    </location>
</feature>
<keyword evidence="2" id="KW-1133">Transmembrane helix</keyword>
<feature type="compositionally biased region" description="Polar residues" evidence="1">
    <location>
        <begin position="7"/>
        <end position="53"/>
    </location>
</feature>
<keyword evidence="4" id="KW-1185">Reference proteome</keyword>